<accession>A0A1D2VFF9</accession>
<evidence type="ECO:0000256" key="4">
    <source>
        <dbReference type="ARBA" id="ARBA00022980"/>
    </source>
</evidence>
<comment type="similarity">
    <text evidence="2">Belongs to the mitochondrion-specific ribosomal protein mL40 family.</text>
</comment>
<reference evidence="9" key="1">
    <citation type="submission" date="2016-05" db="EMBL/GenBank/DDBJ databases">
        <title>Comparative genomics of biotechnologically important yeasts.</title>
        <authorList>
            <consortium name="DOE Joint Genome Institute"/>
            <person name="Riley R."/>
            <person name="Haridas S."/>
            <person name="Wolfe K.H."/>
            <person name="Lopes M.R."/>
            <person name="Hittinger C.T."/>
            <person name="Goker M."/>
            <person name="Salamov A."/>
            <person name="Wisecaver J."/>
            <person name="Long T.M."/>
            <person name="Aerts A.L."/>
            <person name="Barry K."/>
            <person name="Choi C."/>
            <person name="Clum A."/>
            <person name="Coughlan A.Y."/>
            <person name="Deshpande S."/>
            <person name="Douglass A.P."/>
            <person name="Hanson S.J."/>
            <person name="Klenk H.-P."/>
            <person name="Labutti K."/>
            <person name="Lapidus A."/>
            <person name="Lindquist E."/>
            <person name="Lipzen A."/>
            <person name="Meier-Kolthoff J.P."/>
            <person name="Ohm R.A."/>
            <person name="Otillar R.P."/>
            <person name="Pangilinan J."/>
            <person name="Peng Y."/>
            <person name="Rokas A."/>
            <person name="Rosa C.A."/>
            <person name="Scheuner C."/>
            <person name="Sibirny A.A."/>
            <person name="Slot J.C."/>
            <person name="Stielow J.B."/>
            <person name="Sun H."/>
            <person name="Kurtzman C.P."/>
            <person name="Blackwell M."/>
            <person name="Grigoriev I.V."/>
            <person name="Jeffries T.W."/>
        </authorList>
    </citation>
    <scope>NUCLEOTIDE SEQUENCE [LARGE SCALE GENOMIC DNA]</scope>
    <source>
        <strain evidence="9">DSM 1968</strain>
    </source>
</reference>
<name>A0A1D2VFF9_9ASCO</name>
<sequence>FIRGKRTKSQASSSTLRAVTQMSVLSANRKQPKVLKLSKEDIVRHITVDSAWKLYQQKKKELLRKNLKDRYDSILDAANDLKSLYPKLYESSITNVNKTKSKSPNRFPIELRVPTDFPPNQIWNYEY</sequence>
<dbReference type="FunFam" id="6.10.250.3440:FF:000001">
    <property type="entry name" value="Mitochondrial ribosomal protein L40"/>
    <property type="match status" value="1"/>
</dbReference>
<keyword evidence="6" id="KW-0687">Ribonucleoprotein</keyword>
<dbReference type="GO" id="GO:0005762">
    <property type="term" value="C:mitochondrial large ribosomal subunit"/>
    <property type="evidence" value="ECO:0007669"/>
    <property type="project" value="EnsemblFungi"/>
</dbReference>
<dbReference type="PANTHER" id="PTHR39150">
    <property type="entry name" value="54S RIBOSOMAL PROTEIN L28, MITOCHONDRIAL"/>
    <property type="match status" value="1"/>
</dbReference>
<evidence type="ECO:0000256" key="7">
    <source>
        <dbReference type="ARBA" id="ARBA00035192"/>
    </source>
</evidence>
<dbReference type="InParanoid" id="A0A1D2VFF9"/>
<dbReference type="Gene3D" id="6.10.250.3440">
    <property type="match status" value="1"/>
</dbReference>
<dbReference type="GO" id="GO:0003735">
    <property type="term" value="F:structural constituent of ribosome"/>
    <property type="evidence" value="ECO:0007669"/>
    <property type="project" value="EnsemblFungi"/>
</dbReference>
<dbReference type="EMBL" id="KV454482">
    <property type="protein sequence ID" value="ODV60253.1"/>
    <property type="molecule type" value="Genomic_DNA"/>
</dbReference>
<evidence type="ECO:0000256" key="6">
    <source>
        <dbReference type="ARBA" id="ARBA00023274"/>
    </source>
</evidence>
<dbReference type="Proteomes" id="UP000095038">
    <property type="component" value="Unassembled WGS sequence"/>
</dbReference>
<keyword evidence="4" id="KW-0689">Ribosomal protein</keyword>
<evidence type="ECO:0000256" key="2">
    <source>
        <dbReference type="ARBA" id="ARBA00009360"/>
    </source>
</evidence>
<keyword evidence="9" id="KW-1185">Reference proteome</keyword>
<evidence type="ECO:0000256" key="5">
    <source>
        <dbReference type="ARBA" id="ARBA00023128"/>
    </source>
</evidence>
<feature type="non-terminal residue" evidence="8">
    <location>
        <position position="127"/>
    </location>
</feature>
<evidence type="ECO:0000313" key="8">
    <source>
        <dbReference type="EMBL" id="ODV60253.1"/>
    </source>
</evidence>
<dbReference type="STRING" id="1344418.A0A1D2VFF9"/>
<comment type="subcellular location">
    <subcellularLocation>
        <location evidence="1">Mitochondrion</location>
    </subcellularLocation>
</comment>
<gene>
    <name evidence="8" type="ORF">ASCRUDRAFT_21318</name>
</gene>
<dbReference type="FunCoup" id="A0A1D2VFF9">
    <property type="interactions" value="258"/>
</dbReference>
<dbReference type="OrthoDB" id="2098203at2759"/>
<proteinExistence type="inferred from homology"/>
<dbReference type="GO" id="GO:0032543">
    <property type="term" value="P:mitochondrial translation"/>
    <property type="evidence" value="ECO:0007669"/>
    <property type="project" value="InterPro"/>
</dbReference>
<dbReference type="InterPro" id="IPR019192">
    <property type="entry name" value="Ribosomal_mL40"/>
</dbReference>
<feature type="non-terminal residue" evidence="8">
    <location>
        <position position="1"/>
    </location>
</feature>
<dbReference type="PANTHER" id="PTHR39150:SF1">
    <property type="entry name" value="LARGE RIBOSOMAL SUBUNIT PROTEIN ML40"/>
    <property type="match status" value="1"/>
</dbReference>
<evidence type="ECO:0000313" key="9">
    <source>
        <dbReference type="Proteomes" id="UP000095038"/>
    </source>
</evidence>
<dbReference type="InterPro" id="IPR042831">
    <property type="entry name" value="Ribosomal_mL40_fung"/>
</dbReference>
<dbReference type="AlphaFoldDB" id="A0A1D2VFF9"/>
<keyword evidence="5" id="KW-0496">Mitochondrion</keyword>
<protein>
    <recommendedName>
        <fullName evidence="7">Large ribosomal subunit protein mL40</fullName>
    </recommendedName>
</protein>
<organism evidence="8 9">
    <name type="scientific">Ascoidea rubescens DSM 1968</name>
    <dbReference type="NCBI Taxonomy" id="1344418"/>
    <lineage>
        <taxon>Eukaryota</taxon>
        <taxon>Fungi</taxon>
        <taxon>Dikarya</taxon>
        <taxon>Ascomycota</taxon>
        <taxon>Saccharomycotina</taxon>
        <taxon>Saccharomycetes</taxon>
        <taxon>Ascoideaceae</taxon>
        <taxon>Ascoidea</taxon>
    </lineage>
</organism>
<keyword evidence="3" id="KW-0809">Transit peptide</keyword>
<evidence type="ECO:0000256" key="1">
    <source>
        <dbReference type="ARBA" id="ARBA00004173"/>
    </source>
</evidence>
<dbReference type="GeneID" id="30963319"/>
<dbReference type="Pfam" id="PF09812">
    <property type="entry name" value="MRP-L28"/>
    <property type="match status" value="1"/>
</dbReference>
<evidence type="ECO:0000256" key="3">
    <source>
        <dbReference type="ARBA" id="ARBA00022946"/>
    </source>
</evidence>
<dbReference type="RefSeq" id="XP_020046560.1">
    <property type="nucleotide sequence ID" value="XM_020189683.1"/>
</dbReference>